<dbReference type="InterPro" id="IPR043425">
    <property type="entry name" value="NusG-like"/>
</dbReference>
<dbReference type="NCBIfam" id="NF006534">
    <property type="entry name" value="PRK09014.1"/>
    <property type="match status" value="1"/>
</dbReference>
<dbReference type="PANTHER" id="PTHR30265">
    <property type="entry name" value="RHO-INTERACTING TRANSCRIPTION TERMINATION FACTOR NUSG"/>
    <property type="match status" value="1"/>
</dbReference>
<dbReference type="InterPro" id="IPR006645">
    <property type="entry name" value="NGN-like_dom"/>
</dbReference>
<dbReference type="CDD" id="cd09892">
    <property type="entry name" value="NGN_SP_RfaH"/>
    <property type="match status" value="1"/>
</dbReference>
<dbReference type="PANTHER" id="PTHR30265:SF7">
    <property type="entry name" value="TRANSCRIPTION ANTITERMINATION PROTEIN RFAH"/>
    <property type="match status" value="1"/>
</dbReference>
<evidence type="ECO:0000313" key="6">
    <source>
        <dbReference type="Proteomes" id="UP001645039"/>
    </source>
</evidence>
<reference evidence="5 6" key="1">
    <citation type="submission" date="2020-07" db="EMBL/GenBank/DDBJ databases">
        <title>Halophilic bacteria isolated from french cheeses.</title>
        <authorList>
            <person name="Kothe C.I."/>
            <person name="Farah-Kraiem B."/>
            <person name="Renault P."/>
            <person name="Dridi B."/>
        </authorList>
    </citation>
    <scope>NUCLEOTIDE SEQUENCE [LARGE SCALE GENOMIC DNA]</scope>
    <source>
        <strain evidence="5 6">FME1</strain>
    </source>
</reference>
<accession>A0ABR9EXT8</accession>
<name>A0ABR9EXT8_9GAMM</name>
<evidence type="ECO:0000313" key="5">
    <source>
        <dbReference type="EMBL" id="MBE0398981.1"/>
    </source>
</evidence>
<dbReference type="InterPro" id="IPR008991">
    <property type="entry name" value="Translation_prot_SH3-like_sf"/>
</dbReference>
<dbReference type="Gene3D" id="3.30.70.940">
    <property type="entry name" value="NusG, N-terminal domain"/>
    <property type="match status" value="1"/>
</dbReference>
<gene>
    <name evidence="5" type="primary">rfaH</name>
    <name evidence="5" type="ORF">EI168_02510</name>
</gene>
<dbReference type="InterPro" id="IPR010215">
    <property type="entry name" value="Transcription_antiterm_RfaH"/>
</dbReference>
<dbReference type="EMBL" id="RRZD01000002">
    <property type="protein sequence ID" value="MBE0398981.1"/>
    <property type="molecule type" value="Genomic_DNA"/>
</dbReference>
<protein>
    <submittedName>
        <fullName evidence="5">Transcription/translation regulatory transformer protein RfaH</fullName>
    </submittedName>
</protein>
<keyword evidence="2" id="KW-0805">Transcription regulation</keyword>
<dbReference type="InterPro" id="IPR036735">
    <property type="entry name" value="NGN_dom_sf"/>
</dbReference>
<comment type="caution">
    <text evidence="5">The sequence shown here is derived from an EMBL/GenBank/DDBJ whole genome shotgun (WGS) entry which is preliminary data.</text>
</comment>
<organism evidence="5 6">
    <name type="scientific">Halomonas casei</name>
    <dbReference type="NCBI Taxonomy" id="2742613"/>
    <lineage>
        <taxon>Bacteria</taxon>
        <taxon>Pseudomonadati</taxon>
        <taxon>Pseudomonadota</taxon>
        <taxon>Gammaproteobacteria</taxon>
        <taxon>Oceanospirillales</taxon>
        <taxon>Halomonadaceae</taxon>
        <taxon>Halomonas</taxon>
    </lineage>
</organism>
<dbReference type="Proteomes" id="UP001645039">
    <property type="component" value="Unassembled WGS sequence"/>
</dbReference>
<evidence type="ECO:0000259" key="4">
    <source>
        <dbReference type="SMART" id="SM00738"/>
    </source>
</evidence>
<evidence type="ECO:0000256" key="3">
    <source>
        <dbReference type="ARBA" id="ARBA00023163"/>
    </source>
</evidence>
<sequence length="192" mass="21509">MDVDESAENIVSESIVSENLVSENRASENLASAWYVIQCKGGESFRAAEHLANQGYEVFHPVLNAQRKRQGKLTTVVEPLFPYYLFICLDQIVSNWRPIRSTRGVLRLLTFGDRPVSVPASLVETLRAQPHRQEGIHSYFCAGEKVTITDGPFKDLEAIFSRCKGEERAIVLLNVLQRPQHIELPVGSLGKS</sequence>
<keyword evidence="1" id="KW-0889">Transcription antitermination</keyword>
<dbReference type="RefSeq" id="WP_192535889.1">
    <property type="nucleotide sequence ID" value="NZ_RRZD01000002.1"/>
</dbReference>
<dbReference type="SUPFAM" id="SSF50104">
    <property type="entry name" value="Translation proteins SH3-like domain"/>
    <property type="match status" value="1"/>
</dbReference>
<evidence type="ECO:0000256" key="1">
    <source>
        <dbReference type="ARBA" id="ARBA00022814"/>
    </source>
</evidence>
<evidence type="ECO:0000256" key="2">
    <source>
        <dbReference type="ARBA" id="ARBA00023015"/>
    </source>
</evidence>
<keyword evidence="3" id="KW-0804">Transcription</keyword>
<dbReference type="NCBIfam" id="TIGR01955">
    <property type="entry name" value="RfaH"/>
    <property type="match status" value="1"/>
</dbReference>
<dbReference type="SMART" id="SM00738">
    <property type="entry name" value="NGN"/>
    <property type="match status" value="1"/>
</dbReference>
<feature type="domain" description="NusG-like N-terminal" evidence="4">
    <location>
        <begin position="31"/>
        <end position="130"/>
    </location>
</feature>
<dbReference type="CDD" id="cd06091">
    <property type="entry name" value="KOW_NusG"/>
    <property type="match status" value="1"/>
</dbReference>
<dbReference type="SUPFAM" id="SSF82679">
    <property type="entry name" value="N-utilization substance G protein NusG, N-terminal domain"/>
    <property type="match status" value="1"/>
</dbReference>
<dbReference type="Pfam" id="PF02357">
    <property type="entry name" value="NusG"/>
    <property type="match status" value="1"/>
</dbReference>
<keyword evidence="6" id="KW-1185">Reference proteome</keyword>
<proteinExistence type="predicted"/>